<evidence type="ECO:0000313" key="1">
    <source>
        <dbReference type="EMBL" id="ONM35520.1"/>
    </source>
</evidence>
<accession>A0A1D6N4E0</accession>
<reference evidence="1" key="1">
    <citation type="submission" date="2015-12" db="EMBL/GenBank/DDBJ databases">
        <title>Update maize B73 reference genome by single molecule sequencing technologies.</title>
        <authorList>
            <consortium name="Maize Genome Sequencing Project"/>
            <person name="Ware D."/>
        </authorList>
    </citation>
    <scope>NUCLEOTIDE SEQUENCE [LARGE SCALE GENOMIC DNA]</scope>
    <source>
        <tissue evidence="1">Seedling</tissue>
    </source>
</reference>
<organism evidence="1">
    <name type="scientific">Zea mays</name>
    <name type="common">Maize</name>
    <dbReference type="NCBI Taxonomy" id="4577"/>
    <lineage>
        <taxon>Eukaryota</taxon>
        <taxon>Viridiplantae</taxon>
        <taxon>Streptophyta</taxon>
        <taxon>Embryophyta</taxon>
        <taxon>Tracheophyta</taxon>
        <taxon>Spermatophyta</taxon>
        <taxon>Magnoliopsida</taxon>
        <taxon>Liliopsida</taxon>
        <taxon>Poales</taxon>
        <taxon>Poaceae</taxon>
        <taxon>PACMAD clade</taxon>
        <taxon>Panicoideae</taxon>
        <taxon>Andropogonodae</taxon>
        <taxon>Andropogoneae</taxon>
        <taxon>Tripsacinae</taxon>
        <taxon>Zea</taxon>
    </lineage>
</organism>
<dbReference type="InParanoid" id="A0A1D6N4E0"/>
<protein>
    <submittedName>
        <fullName evidence="1">Uncharacterized protein</fullName>
    </submittedName>
</protein>
<sequence length="74" mass="7966">MAASAAFGAKASQTMSLSKAMLDQQRMDDVNNKGEPELYQDAVLSSGSYCWWGLLIQGDVGLQEEKAQPGAQEI</sequence>
<proteinExistence type="predicted"/>
<dbReference type="AlphaFoldDB" id="A0A1D6N4E0"/>
<name>A0A1D6N4E0_MAIZE</name>
<gene>
    <name evidence="1" type="ORF">ZEAMMB73_Zm00001d042483</name>
</gene>
<dbReference type="EMBL" id="CM007649">
    <property type="protein sequence ID" value="ONM35520.1"/>
    <property type="molecule type" value="Genomic_DNA"/>
</dbReference>